<reference evidence="3" key="2">
    <citation type="submission" date="2015-01" db="EMBL/GenBank/DDBJ databases">
        <title>Evolutionary Origins and Diversification of the Mycorrhizal Mutualists.</title>
        <authorList>
            <consortium name="DOE Joint Genome Institute"/>
            <consortium name="Mycorrhizal Genomics Consortium"/>
            <person name="Kohler A."/>
            <person name="Kuo A."/>
            <person name="Nagy L.G."/>
            <person name="Floudas D."/>
            <person name="Copeland A."/>
            <person name="Barry K.W."/>
            <person name="Cichocki N."/>
            <person name="Veneault-Fourrey C."/>
            <person name="LaButti K."/>
            <person name="Lindquist E.A."/>
            <person name="Lipzen A."/>
            <person name="Lundell T."/>
            <person name="Morin E."/>
            <person name="Murat C."/>
            <person name="Riley R."/>
            <person name="Ohm R."/>
            <person name="Sun H."/>
            <person name="Tunlid A."/>
            <person name="Henrissat B."/>
            <person name="Grigoriev I.V."/>
            <person name="Hibbett D.S."/>
            <person name="Martin F."/>
        </authorList>
    </citation>
    <scope>NUCLEOTIDE SEQUENCE [LARGE SCALE GENOMIC DNA]</scope>
    <source>
        <strain evidence="3">LaAM-08-1</strain>
    </source>
</reference>
<evidence type="ECO:0000256" key="1">
    <source>
        <dbReference type="SAM" id="Phobius"/>
    </source>
</evidence>
<keyword evidence="1" id="KW-1133">Transmembrane helix</keyword>
<accession>A0A0C9WK01</accession>
<dbReference type="EMBL" id="KN838751">
    <property type="protein sequence ID" value="KIJ95584.1"/>
    <property type="molecule type" value="Genomic_DNA"/>
</dbReference>
<keyword evidence="3" id="KW-1185">Reference proteome</keyword>
<protein>
    <submittedName>
        <fullName evidence="2">Unplaced genomic scaffold K443scaffold_216, whole genome shotgun sequence</fullName>
    </submittedName>
</protein>
<name>A0A0C9WK01_9AGAR</name>
<organism evidence="2 3">
    <name type="scientific">Laccaria amethystina LaAM-08-1</name>
    <dbReference type="NCBI Taxonomy" id="1095629"/>
    <lineage>
        <taxon>Eukaryota</taxon>
        <taxon>Fungi</taxon>
        <taxon>Dikarya</taxon>
        <taxon>Basidiomycota</taxon>
        <taxon>Agaricomycotina</taxon>
        <taxon>Agaricomycetes</taxon>
        <taxon>Agaricomycetidae</taxon>
        <taxon>Agaricales</taxon>
        <taxon>Agaricineae</taxon>
        <taxon>Hydnangiaceae</taxon>
        <taxon>Laccaria</taxon>
    </lineage>
</organism>
<dbReference type="Proteomes" id="UP000054477">
    <property type="component" value="Unassembled WGS sequence"/>
</dbReference>
<feature type="transmembrane region" description="Helical" evidence="1">
    <location>
        <begin position="12"/>
        <end position="32"/>
    </location>
</feature>
<sequence>MVSVANSLGLPTNFVIIELEYVLQAVFIYALFSRAQYPLVHHLLCDLRRRITPVMTTTPSCVKNSTRVPIPKEFLQSTASGSRGLDCIHISDSDHCRGILHPVSSPSLAEGWRTRDGDAGPGF</sequence>
<gene>
    <name evidence="2" type="ORF">K443DRAFT_682935</name>
</gene>
<proteinExistence type="predicted"/>
<dbReference type="AlphaFoldDB" id="A0A0C9WK01"/>
<keyword evidence="1" id="KW-0472">Membrane</keyword>
<keyword evidence="1" id="KW-0812">Transmembrane</keyword>
<reference evidence="2 3" key="1">
    <citation type="submission" date="2014-04" db="EMBL/GenBank/DDBJ databases">
        <authorList>
            <consortium name="DOE Joint Genome Institute"/>
            <person name="Kuo A."/>
            <person name="Kohler A."/>
            <person name="Nagy L.G."/>
            <person name="Floudas D."/>
            <person name="Copeland A."/>
            <person name="Barry K.W."/>
            <person name="Cichocki N."/>
            <person name="Veneault-Fourrey C."/>
            <person name="LaButti K."/>
            <person name="Lindquist E.A."/>
            <person name="Lipzen A."/>
            <person name="Lundell T."/>
            <person name="Morin E."/>
            <person name="Murat C."/>
            <person name="Sun H."/>
            <person name="Tunlid A."/>
            <person name="Henrissat B."/>
            <person name="Grigoriev I.V."/>
            <person name="Hibbett D.S."/>
            <person name="Martin F."/>
            <person name="Nordberg H.P."/>
            <person name="Cantor M.N."/>
            <person name="Hua S.X."/>
        </authorList>
    </citation>
    <scope>NUCLEOTIDE SEQUENCE [LARGE SCALE GENOMIC DNA]</scope>
    <source>
        <strain evidence="2 3">LaAM-08-1</strain>
    </source>
</reference>
<evidence type="ECO:0000313" key="3">
    <source>
        <dbReference type="Proteomes" id="UP000054477"/>
    </source>
</evidence>
<dbReference type="HOGENOM" id="CLU_2015640_0_0_1"/>
<evidence type="ECO:0000313" key="2">
    <source>
        <dbReference type="EMBL" id="KIJ95584.1"/>
    </source>
</evidence>